<keyword evidence="3" id="KW-1185">Reference proteome</keyword>
<dbReference type="Proteomes" id="UP000265618">
    <property type="component" value="Unassembled WGS sequence"/>
</dbReference>
<accession>A0A9K3D7Q1</accession>
<feature type="chain" id="PRO_5039929493" evidence="1">
    <location>
        <begin position="32"/>
        <end position="171"/>
    </location>
</feature>
<name>A0A9K3D7Q1_9EUKA</name>
<reference evidence="2 3" key="1">
    <citation type="journal article" date="2018" name="PLoS ONE">
        <title>The draft genome of Kipferlia bialata reveals reductive genome evolution in fornicate parasites.</title>
        <authorList>
            <person name="Tanifuji G."/>
            <person name="Takabayashi S."/>
            <person name="Kume K."/>
            <person name="Takagi M."/>
            <person name="Nakayama T."/>
            <person name="Kamikawa R."/>
            <person name="Inagaki Y."/>
            <person name="Hashimoto T."/>
        </authorList>
    </citation>
    <scope>NUCLEOTIDE SEQUENCE [LARGE SCALE GENOMIC DNA]</scope>
    <source>
        <strain evidence="2">NY0173</strain>
    </source>
</reference>
<dbReference type="EMBL" id="BDIP01004729">
    <property type="protein sequence ID" value="GIQ89140.1"/>
    <property type="molecule type" value="Genomic_DNA"/>
</dbReference>
<organism evidence="2 3">
    <name type="scientific">Kipferlia bialata</name>
    <dbReference type="NCBI Taxonomy" id="797122"/>
    <lineage>
        <taxon>Eukaryota</taxon>
        <taxon>Metamonada</taxon>
        <taxon>Carpediemonas-like organisms</taxon>
        <taxon>Kipferlia</taxon>
    </lineage>
</organism>
<gene>
    <name evidence="2" type="ORF">KIPB_011543</name>
</gene>
<protein>
    <submittedName>
        <fullName evidence="2">Uncharacterized protein</fullName>
    </submittedName>
</protein>
<proteinExistence type="predicted"/>
<dbReference type="Gene3D" id="2.130.10.130">
    <property type="entry name" value="Integrin alpha, N-terminal"/>
    <property type="match status" value="1"/>
</dbReference>
<sequence>MGYSGLAKPQSGLPVLICVMLVLGMVSQALAVTVPLAESKYYPAQVTDSGYAASIATTSNGIDALIVGAPSDPSAGVDGGAVYVYLVDSGTGDWPSTASATLTCPRYGLGQRAFGVSVAADGEWLAVGSEGTSVANRYGAVDIYHLEPQSGSFVYQLSISLPLFLCTPSYP</sequence>
<evidence type="ECO:0000313" key="2">
    <source>
        <dbReference type="EMBL" id="GIQ89140.1"/>
    </source>
</evidence>
<comment type="caution">
    <text evidence="2">The sequence shown here is derived from an EMBL/GenBank/DDBJ whole genome shotgun (WGS) entry which is preliminary data.</text>
</comment>
<feature type="signal peptide" evidence="1">
    <location>
        <begin position="1"/>
        <end position="31"/>
    </location>
</feature>
<keyword evidence="1" id="KW-0732">Signal</keyword>
<evidence type="ECO:0000313" key="3">
    <source>
        <dbReference type="Proteomes" id="UP000265618"/>
    </source>
</evidence>
<dbReference type="AlphaFoldDB" id="A0A9K3D7Q1"/>
<evidence type="ECO:0000256" key="1">
    <source>
        <dbReference type="SAM" id="SignalP"/>
    </source>
</evidence>
<dbReference type="InterPro" id="IPR028994">
    <property type="entry name" value="Integrin_alpha_N"/>
</dbReference>